<dbReference type="PANTHER" id="PTHR37305">
    <property type="entry name" value="INTEGRAL MEMBRANE PROTEIN-RELATED"/>
    <property type="match status" value="1"/>
</dbReference>
<evidence type="ECO:0000313" key="3">
    <source>
        <dbReference type="Proteomes" id="UP000245370"/>
    </source>
</evidence>
<feature type="transmembrane region" description="Helical" evidence="1">
    <location>
        <begin position="242"/>
        <end position="262"/>
    </location>
</feature>
<dbReference type="PANTHER" id="PTHR37305:SF1">
    <property type="entry name" value="MEMBRANE PROTEIN"/>
    <property type="match status" value="1"/>
</dbReference>
<evidence type="ECO:0000313" key="2">
    <source>
        <dbReference type="EMBL" id="PWH85666.1"/>
    </source>
</evidence>
<reference evidence="2 3" key="1">
    <citation type="submission" date="2018-05" db="EMBL/GenBank/DDBJ databases">
        <title>Brumimicrobium oceani sp. nov., isolated from coastal sediment.</title>
        <authorList>
            <person name="Kou Y."/>
        </authorList>
    </citation>
    <scope>NUCLEOTIDE SEQUENCE [LARGE SCALE GENOMIC DNA]</scope>
    <source>
        <strain evidence="2 3">C305</strain>
    </source>
</reference>
<organism evidence="2 3">
    <name type="scientific">Brumimicrobium oceani</name>
    <dbReference type="NCBI Taxonomy" id="2100725"/>
    <lineage>
        <taxon>Bacteria</taxon>
        <taxon>Pseudomonadati</taxon>
        <taxon>Bacteroidota</taxon>
        <taxon>Flavobacteriia</taxon>
        <taxon>Flavobacteriales</taxon>
        <taxon>Crocinitomicaceae</taxon>
        <taxon>Brumimicrobium</taxon>
    </lineage>
</organism>
<reference evidence="2 3" key="2">
    <citation type="submission" date="2018-05" db="EMBL/GenBank/DDBJ databases">
        <authorList>
            <person name="Lanie J.A."/>
            <person name="Ng W.-L."/>
            <person name="Kazmierczak K.M."/>
            <person name="Andrzejewski T.M."/>
            <person name="Davidsen T.M."/>
            <person name="Wayne K.J."/>
            <person name="Tettelin H."/>
            <person name="Glass J.I."/>
            <person name="Rusch D."/>
            <person name="Podicherti R."/>
            <person name="Tsui H.-C.T."/>
            <person name="Winkler M.E."/>
        </authorList>
    </citation>
    <scope>NUCLEOTIDE SEQUENCE [LARGE SCALE GENOMIC DNA]</scope>
    <source>
        <strain evidence="2 3">C305</strain>
    </source>
</reference>
<feature type="transmembrane region" description="Helical" evidence="1">
    <location>
        <begin position="146"/>
        <end position="170"/>
    </location>
</feature>
<dbReference type="Pfam" id="PF12730">
    <property type="entry name" value="ABC2_membrane_4"/>
    <property type="match status" value="1"/>
</dbReference>
<dbReference type="Proteomes" id="UP000245370">
    <property type="component" value="Unassembled WGS sequence"/>
</dbReference>
<dbReference type="RefSeq" id="WP_109359371.1">
    <property type="nucleotide sequence ID" value="NZ_QFRJ01000005.1"/>
</dbReference>
<dbReference type="EMBL" id="QFRJ01000005">
    <property type="protein sequence ID" value="PWH85666.1"/>
    <property type="molecule type" value="Genomic_DNA"/>
</dbReference>
<gene>
    <name evidence="2" type="ORF">DIT68_08505</name>
</gene>
<name>A0A2U2XCZ2_9FLAO</name>
<protein>
    <recommendedName>
        <fullName evidence="4">ABC transporter permease</fullName>
    </recommendedName>
</protein>
<dbReference type="OrthoDB" id="1452202at2"/>
<feature type="transmembrane region" description="Helical" evidence="1">
    <location>
        <begin position="110"/>
        <end position="134"/>
    </location>
</feature>
<evidence type="ECO:0000256" key="1">
    <source>
        <dbReference type="SAM" id="Phobius"/>
    </source>
</evidence>
<proteinExistence type="predicted"/>
<keyword evidence="1" id="KW-1133">Transmembrane helix</keyword>
<feature type="transmembrane region" description="Helical" evidence="1">
    <location>
        <begin position="60"/>
        <end position="83"/>
    </location>
</feature>
<sequence>MKQILTIEFLKLRKLRSLQIIFLIYAVISPVAIYTISKFITNFMTFFLPKDYSPFAFPDVWAVATYSASYFNILMGVLAVIIISNEYTYKTLRQHVIDGLSIKKAILGKFLVLLSFSLIITLYTFLTALLFGLVNTTTESTFMDGIGSIGLYFLQTMCYFSFAFFIAVLVKRTAVSITLFILSFIAETIIGISISLGGFQTFYAFMPMNAFSKLTPFPILKEMIAAGQERNGNVPVILDTPINIAVCLAYMLVFFLIAYFILKKRDL</sequence>
<feature type="transmembrane region" description="Helical" evidence="1">
    <location>
        <begin position="20"/>
        <end position="40"/>
    </location>
</feature>
<comment type="caution">
    <text evidence="2">The sequence shown here is derived from an EMBL/GenBank/DDBJ whole genome shotgun (WGS) entry which is preliminary data.</text>
</comment>
<evidence type="ECO:0008006" key="4">
    <source>
        <dbReference type="Google" id="ProtNLM"/>
    </source>
</evidence>
<dbReference type="AlphaFoldDB" id="A0A2U2XCZ2"/>
<keyword evidence="1" id="KW-0472">Membrane</keyword>
<keyword evidence="1" id="KW-0812">Transmembrane</keyword>
<keyword evidence="3" id="KW-1185">Reference proteome</keyword>
<accession>A0A2U2XCZ2</accession>
<feature type="transmembrane region" description="Helical" evidence="1">
    <location>
        <begin position="177"/>
        <end position="199"/>
    </location>
</feature>